<protein>
    <submittedName>
        <fullName evidence="2">E5 beta</fullName>
    </submittedName>
</protein>
<evidence type="ECO:0000256" key="1">
    <source>
        <dbReference type="SAM" id="Phobius"/>
    </source>
</evidence>
<evidence type="ECO:0000313" key="2">
    <source>
        <dbReference type="EMBL" id="ALT54938.1"/>
    </source>
</evidence>
<accession>A0A159DRM7</accession>
<reference evidence="2" key="1">
    <citation type="journal article" date="2016" name="Virology">
        <title>Identification of novel human papillomavirus lineages and sublineages in HIV/HPV-coinfected pregnant women by next-generation sequencing.</title>
        <authorList>
            <person name="Siqueira J.D."/>
            <person name="Alves B.M."/>
            <person name="Prellwitz I.M."/>
            <person name="Furtado C."/>
            <person name="Meyrelles A.R."/>
            <person name="Machado E.S."/>
            <person name="Seuanez H.N."/>
            <person name="Soares M.A."/>
            <person name="Soares E.A."/>
        </authorList>
    </citation>
    <scope>NUCLEOTIDE SEQUENCE</scope>
    <source>
        <strain evidence="2">103A.62</strain>
    </source>
</reference>
<organismHost>
    <name type="scientific">Homo sapiens</name>
    <name type="common">Human</name>
    <dbReference type="NCBI Taxonomy" id="9606"/>
</organismHost>
<dbReference type="EMBL" id="KU298925">
    <property type="protein sequence ID" value="ALT54938.1"/>
    <property type="molecule type" value="Genomic_DNA"/>
</dbReference>
<keyword evidence="1" id="KW-1133">Transmembrane helix</keyword>
<proteinExistence type="predicted"/>
<name>A0A159DRM7_HPV62</name>
<keyword evidence="1" id="KW-0472">Membrane</keyword>
<organism evidence="2">
    <name type="scientific">Human papillomavirus 62</name>
    <dbReference type="NCBI Taxonomy" id="334210"/>
    <lineage>
        <taxon>Viruses</taxon>
        <taxon>Monodnaviria</taxon>
        <taxon>Shotokuvirae</taxon>
        <taxon>Cossaviricota</taxon>
        <taxon>Papovaviricetes</taxon>
        <taxon>Zurhausenvirales</taxon>
        <taxon>Papillomaviridae</taxon>
        <taxon>Firstpapillomavirinae</taxon>
        <taxon>Alphapapillomavirus</taxon>
        <taxon>Alphapapillomavirus 3</taxon>
    </lineage>
</organism>
<sequence>MHPVMVRSYDGGTDMVVLGSDDSGLLFLLCLIVALILFVIYKLLQL</sequence>
<feature type="transmembrane region" description="Helical" evidence="1">
    <location>
        <begin position="25"/>
        <end position="44"/>
    </location>
</feature>
<keyword evidence="1" id="KW-0812">Transmembrane</keyword>